<comment type="caution">
    <text evidence="1">The sequence shown here is derived from an EMBL/GenBank/DDBJ whole genome shotgun (WGS) entry which is preliminary data.</text>
</comment>
<gene>
    <name evidence="1" type="ORF">NA8A_15581</name>
</gene>
<name>K2N2L2_9HYPH</name>
<evidence type="ECO:0000313" key="1">
    <source>
        <dbReference type="EMBL" id="EKF41643.1"/>
    </source>
</evidence>
<dbReference type="Proteomes" id="UP000007374">
    <property type="component" value="Unassembled WGS sequence"/>
</dbReference>
<proteinExistence type="predicted"/>
<sequence length="65" mass="7197">MFKAMGLVAFAKVRTRFGGSQANRTDLSFFDRGILLGIRIPVKQALAFGRTGRVETLYCDLRSDG</sequence>
<dbReference type="AlphaFoldDB" id="K2N2L2"/>
<reference evidence="1 2" key="1">
    <citation type="journal article" date="2012" name="J. Bacteriol.">
        <title>Genome Sequence of Nitratireductor indicus Type Strain C115.</title>
        <authorList>
            <person name="Lai Q."/>
            <person name="Li G."/>
            <person name="Yu Z."/>
            <person name="Shao Z."/>
        </authorList>
    </citation>
    <scope>NUCLEOTIDE SEQUENCE [LARGE SCALE GENOMIC DNA]</scope>
    <source>
        <strain evidence="1 2">C115</strain>
    </source>
</reference>
<keyword evidence="2" id="KW-1185">Reference proteome</keyword>
<dbReference type="PATRIC" id="fig|1231190.3.peg.3227"/>
<protein>
    <submittedName>
        <fullName evidence="1">Uncharacterized protein</fullName>
    </submittedName>
</protein>
<organism evidence="1 2">
    <name type="scientific">Nitratireductor indicus C115</name>
    <dbReference type="NCBI Taxonomy" id="1231190"/>
    <lineage>
        <taxon>Bacteria</taxon>
        <taxon>Pseudomonadati</taxon>
        <taxon>Pseudomonadota</taxon>
        <taxon>Alphaproteobacteria</taxon>
        <taxon>Hyphomicrobiales</taxon>
        <taxon>Phyllobacteriaceae</taxon>
        <taxon>Nitratireductor</taxon>
    </lineage>
</organism>
<evidence type="ECO:0000313" key="2">
    <source>
        <dbReference type="Proteomes" id="UP000007374"/>
    </source>
</evidence>
<dbReference type="EMBL" id="AMSI01000010">
    <property type="protein sequence ID" value="EKF41643.1"/>
    <property type="molecule type" value="Genomic_DNA"/>
</dbReference>
<accession>K2N2L2</accession>